<sequence>MRRLSQKRVKKNAKVFGLFLLLATILVISLLGLRLFKIAGTKQVNHHNLTEATRQSFMLNQIVPATRGRIFDNDGRILADNSTVYNIYAVLDKKQVENNKPQYVTDKEKTAEQLSKVLDLSKSQILKRLDSNKLQVEFGSAGKNLSVDKYNKIQKMKLTGVKFTPQAARFYPNNRMASHIIGLTNSTENKAGQTTLNGVLGIEASKNKELKGKDGIKSYLGNQVDQNQQNVVQNGQNVTLTINEKLQNTLENRMDVMFAGTKAKSAIGVLMDAKTGKILAASQRPNFDPNTQDGLKDAWSNLLNQSAYEPGSTMKTFTLAAAIQEGKWHPNDTYQSGSYMVGGGRIVDAFGQNEGRLTYREGYWRSSNVAFAHVEQALGAKTWRKYIDRFRFLRSTKSDLPNEDPGSISFDHAIDQANTAYGQAINVTPIQLLQAYSAIANNGKEIKPYLVDKITDAKTGQTTYTGETQTVAHPISAATSKKVRSYMTDVVNQKTGTAIQYSLKDAGYQVAAKTGTAQISENGQYLDGLTNDIHSVMTIVPEKNPRYIMYVAVRQPQNFPDENIQLTLNKVFRPVMLQALNDSDSAVKSKTNEVKLAQVTGDNVSDAQKRLKKQGFRVAVVGSQGKVKTQSVNAGSYALKGQLIIIRADGSTTMPDMTDWSLSEVRAYAKELGVEVTTRGNGYVTKQSIAAGEKLNDYSKIIVTLKEKE</sequence>
<comment type="subcellular location">
    <subcellularLocation>
        <location evidence="1">Cell membrane</location>
        <topology evidence="1">Single-pass membrane protein</topology>
    </subcellularLocation>
</comment>
<dbReference type="PANTHER" id="PTHR30627:SF26">
    <property type="entry name" value="PENICILLIN-BINDING PROTEIN 2B"/>
    <property type="match status" value="1"/>
</dbReference>
<dbReference type="SUPFAM" id="SSF56519">
    <property type="entry name" value="Penicillin binding protein dimerisation domain"/>
    <property type="match status" value="1"/>
</dbReference>
<dbReference type="SMART" id="SM00740">
    <property type="entry name" value="PASTA"/>
    <property type="match status" value="2"/>
</dbReference>
<dbReference type="CDD" id="cd06575">
    <property type="entry name" value="PASTA_Pbp2x-like_2"/>
    <property type="match status" value="1"/>
</dbReference>
<gene>
    <name evidence="5" type="ORF">R54876_GBNLAHCA_00768</name>
</gene>
<dbReference type="Gene3D" id="3.90.1310.10">
    <property type="entry name" value="Penicillin-binding protein 2a (Domain 2)"/>
    <property type="match status" value="1"/>
</dbReference>
<proteinExistence type="inferred from homology"/>
<evidence type="ECO:0000259" key="4">
    <source>
        <dbReference type="PROSITE" id="PS51178"/>
    </source>
</evidence>
<dbReference type="PROSITE" id="PS51178">
    <property type="entry name" value="PASTA"/>
    <property type="match status" value="1"/>
</dbReference>
<dbReference type="InterPro" id="IPR050515">
    <property type="entry name" value="Beta-lactam/transpept"/>
</dbReference>
<evidence type="ECO:0000256" key="3">
    <source>
        <dbReference type="ARBA" id="ARBA00023136"/>
    </source>
</evidence>
<dbReference type="Proteomes" id="UP001314241">
    <property type="component" value="Unassembled WGS sequence"/>
</dbReference>
<evidence type="ECO:0000256" key="2">
    <source>
        <dbReference type="ARBA" id="ARBA00007171"/>
    </source>
</evidence>
<dbReference type="InterPro" id="IPR005311">
    <property type="entry name" value="PBP_dimer"/>
</dbReference>
<evidence type="ECO:0000256" key="1">
    <source>
        <dbReference type="ARBA" id="ARBA00004162"/>
    </source>
</evidence>
<dbReference type="Pfam" id="PF00905">
    <property type="entry name" value="Transpeptidase"/>
    <property type="match status" value="1"/>
</dbReference>
<evidence type="ECO:0000313" key="5">
    <source>
        <dbReference type="EMBL" id="CAK8054206.1"/>
    </source>
</evidence>
<dbReference type="EMBL" id="CAWVOH010000001">
    <property type="protein sequence ID" value="CAK8054206.1"/>
    <property type="molecule type" value="Genomic_DNA"/>
</dbReference>
<comment type="caution">
    <text evidence="5">The sequence shown here is derived from an EMBL/GenBank/DDBJ whole genome shotgun (WGS) entry which is preliminary data.</text>
</comment>
<dbReference type="Pfam" id="PF03793">
    <property type="entry name" value="PASTA"/>
    <property type="match status" value="2"/>
</dbReference>
<dbReference type="SUPFAM" id="SSF54184">
    <property type="entry name" value="Penicillin-binding protein 2x (pbp-2x), c-terminal domain"/>
    <property type="match status" value="2"/>
</dbReference>
<reference evidence="5 6" key="1">
    <citation type="submission" date="2024-01" db="EMBL/GenBank/DDBJ databases">
        <authorList>
            <person name="Botero Cardona J."/>
        </authorList>
    </citation>
    <scope>NUCLEOTIDE SEQUENCE [LARGE SCALE GENOMIC DNA]</scope>
    <source>
        <strain evidence="5 6">LMG 33000</strain>
    </source>
</reference>
<dbReference type="SUPFAM" id="SSF56601">
    <property type="entry name" value="beta-lactamase/transpeptidase-like"/>
    <property type="match status" value="1"/>
</dbReference>
<dbReference type="Gene3D" id="3.40.710.10">
    <property type="entry name" value="DD-peptidase/beta-lactamase superfamily"/>
    <property type="match status" value="1"/>
</dbReference>
<keyword evidence="6" id="KW-1185">Reference proteome</keyword>
<dbReference type="RefSeq" id="WP_349641743.1">
    <property type="nucleotide sequence ID" value="NZ_CAWVOH010000001.1"/>
</dbReference>
<dbReference type="InterPro" id="IPR001460">
    <property type="entry name" value="PCN-bd_Tpept"/>
</dbReference>
<feature type="domain" description="PASTA" evidence="4">
    <location>
        <begin position="650"/>
        <end position="707"/>
    </location>
</feature>
<evidence type="ECO:0000313" key="6">
    <source>
        <dbReference type="Proteomes" id="UP001314241"/>
    </source>
</evidence>
<dbReference type="Gene3D" id="3.30.70.2110">
    <property type="match status" value="1"/>
</dbReference>
<keyword evidence="3" id="KW-0472">Membrane</keyword>
<comment type="similarity">
    <text evidence="2">Belongs to the transpeptidase family.</text>
</comment>
<protein>
    <submittedName>
        <fullName evidence="5">Peptidoglycan transpeptidase (Penicillin-binding protein 2) (FtsI)</fullName>
    </submittedName>
</protein>
<dbReference type="InterPro" id="IPR036138">
    <property type="entry name" value="PBP_dimer_sf"/>
</dbReference>
<dbReference type="InterPro" id="IPR005543">
    <property type="entry name" value="PASTA_dom"/>
</dbReference>
<dbReference type="InterPro" id="IPR012338">
    <property type="entry name" value="Beta-lactam/transpept-like"/>
</dbReference>
<accession>A0ABP0EQ05</accession>
<dbReference type="PANTHER" id="PTHR30627">
    <property type="entry name" value="PEPTIDOGLYCAN D,D-TRANSPEPTIDASE"/>
    <property type="match status" value="1"/>
</dbReference>
<organism evidence="5 6">
    <name type="scientific">Eupransor demetentiae</name>
    <dbReference type="NCBI Taxonomy" id="3109584"/>
    <lineage>
        <taxon>Bacteria</taxon>
        <taxon>Bacillati</taxon>
        <taxon>Bacillota</taxon>
        <taxon>Bacilli</taxon>
        <taxon>Lactobacillales</taxon>
        <taxon>Lactobacillaceae</taxon>
        <taxon>Eupransor</taxon>
    </lineage>
</organism>
<dbReference type="Pfam" id="PF03717">
    <property type="entry name" value="PBP_dimer"/>
    <property type="match status" value="1"/>
</dbReference>
<name>A0ABP0EQ05_9LACO</name>
<dbReference type="Gene3D" id="2.20.70.70">
    <property type="match status" value="1"/>
</dbReference>